<dbReference type="Proteomes" id="UP000663879">
    <property type="component" value="Unassembled WGS sequence"/>
</dbReference>
<dbReference type="EMBL" id="CAJNOC010000945">
    <property type="protein sequence ID" value="CAF0819931.1"/>
    <property type="molecule type" value="Genomic_DNA"/>
</dbReference>
<keyword evidence="1" id="KW-0472">Membrane</keyword>
<dbReference type="Gene3D" id="3.40.50.1820">
    <property type="entry name" value="alpha/beta hydrolase"/>
    <property type="match status" value="1"/>
</dbReference>
<accession>A0A813TXJ9</accession>
<dbReference type="GO" id="GO:0052651">
    <property type="term" value="P:monoacylglycerol catabolic process"/>
    <property type="evidence" value="ECO:0007669"/>
    <property type="project" value="TreeGrafter"/>
</dbReference>
<feature type="transmembrane region" description="Helical" evidence="1">
    <location>
        <begin position="42"/>
        <end position="62"/>
    </location>
</feature>
<dbReference type="GO" id="GO:0004620">
    <property type="term" value="F:phospholipase activity"/>
    <property type="evidence" value="ECO:0007669"/>
    <property type="project" value="TreeGrafter"/>
</dbReference>
<evidence type="ECO:0000313" key="4">
    <source>
        <dbReference type="EMBL" id="CAF0819931.1"/>
    </source>
</evidence>
<dbReference type="PANTHER" id="PTHR12277:SF72">
    <property type="entry name" value="BAT5L PROTEIN"/>
    <property type="match status" value="1"/>
</dbReference>
<dbReference type="Pfam" id="PF00561">
    <property type="entry name" value="Abhydrolase_1"/>
    <property type="match status" value="1"/>
</dbReference>
<name>A0A813TXJ9_9BILA</name>
<evidence type="ECO:0000313" key="5">
    <source>
        <dbReference type="Proteomes" id="UP000663879"/>
    </source>
</evidence>
<keyword evidence="1" id="KW-1133">Transmembrane helix</keyword>
<evidence type="ECO:0000256" key="1">
    <source>
        <dbReference type="SAM" id="Phobius"/>
    </source>
</evidence>
<evidence type="ECO:0000259" key="3">
    <source>
        <dbReference type="Pfam" id="PF22990"/>
    </source>
</evidence>
<feature type="domain" description="AB hydrolase-1" evidence="2">
    <location>
        <begin position="258"/>
        <end position="384"/>
    </location>
</feature>
<proteinExistence type="predicted"/>
<dbReference type="PANTHER" id="PTHR12277">
    <property type="entry name" value="ALPHA/BETA HYDROLASE DOMAIN-CONTAINING PROTEIN"/>
    <property type="match status" value="1"/>
</dbReference>
<dbReference type="AlphaFoldDB" id="A0A813TXJ9"/>
<sequence>MLVYLLKNIFGPELYRIYNQNSRGRHYIQNNLEYYSNSILSLFRGFYVFCKWGSPIILAYAYRNDYFTLQGLYSLTRLACIFGFMVITTFLTRSLGRCRNPDYIEFIQQYTEINRLKKSLDRQKFLNKYDFEMKTWNPDYISTVKHPIFKNKPHQLIHQNPLDTIKYSIWRVLGMLCVDTFGLRMMYPGTVIQNLIGSALIDGRAKLIEQKKAQRALIQTADSYRNKIDTLFVDNRNKSNYSNPFHINGVESNGKYLVICCDGNASFYEVGCFQIPIENGFSALGWNYPGFGQSTGLPYPKQVTAAADAIMQYAFDLGFKQENIILFSWSIGGFAVSWLASQYPDVKAVVLDACFDNIIPLAQQQMPKFASKFVQYTIEHNLNLNIVELISKYHGPVLFVRRTQDEIISTIPRIAATNRGNDLLIQTLRVRYPFIVNEETTPYIRTWLSARTDIDRTRLLSSYTSDNLDICESILVEHINSLNGSKKYPIELGKEVKDNVNISKDLKLTLAVYLADKYLVNFESSHCQPLANEFFRIPWSETVLMEKRYKF</sequence>
<feature type="transmembrane region" description="Helical" evidence="1">
    <location>
        <begin position="74"/>
        <end position="92"/>
    </location>
</feature>
<dbReference type="InterPro" id="IPR029058">
    <property type="entry name" value="AB_hydrolase_fold"/>
</dbReference>
<dbReference type="OrthoDB" id="6412627at2759"/>
<evidence type="ECO:0000259" key="2">
    <source>
        <dbReference type="Pfam" id="PF00561"/>
    </source>
</evidence>
<keyword evidence="5" id="KW-1185">Reference proteome</keyword>
<dbReference type="GO" id="GO:0012505">
    <property type="term" value="C:endomembrane system"/>
    <property type="evidence" value="ECO:0007669"/>
    <property type="project" value="TreeGrafter"/>
</dbReference>
<protein>
    <recommendedName>
        <fullName evidence="6">Abhydrolase domain-containing protein 16A</fullName>
    </recommendedName>
</protein>
<evidence type="ECO:0008006" key="6">
    <source>
        <dbReference type="Google" id="ProtNLM"/>
    </source>
</evidence>
<keyword evidence="1" id="KW-0812">Transmembrane</keyword>
<dbReference type="Pfam" id="PF22990">
    <property type="entry name" value="ABHD16_N"/>
    <property type="match status" value="1"/>
</dbReference>
<gene>
    <name evidence="4" type="ORF">OXX778_LOCUS7411</name>
</gene>
<dbReference type="GO" id="GO:0047372">
    <property type="term" value="F:monoacylglycerol lipase activity"/>
    <property type="evidence" value="ECO:0007669"/>
    <property type="project" value="TreeGrafter"/>
</dbReference>
<dbReference type="SUPFAM" id="SSF53474">
    <property type="entry name" value="alpha/beta-Hydrolases"/>
    <property type="match status" value="1"/>
</dbReference>
<dbReference type="GO" id="GO:0006660">
    <property type="term" value="P:phosphatidylserine catabolic process"/>
    <property type="evidence" value="ECO:0007669"/>
    <property type="project" value="TreeGrafter"/>
</dbReference>
<organism evidence="4 5">
    <name type="scientific">Brachionus calyciflorus</name>
    <dbReference type="NCBI Taxonomy" id="104777"/>
    <lineage>
        <taxon>Eukaryota</taxon>
        <taxon>Metazoa</taxon>
        <taxon>Spiralia</taxon>
        <taxon>Gnathifera</taxon>
        <taxon>Rotifera</taxon>
        <taxon>Eurotatoria</taxon>
        <taxon>Monogononta</taxon>
        <taxon>Pseudotrocha</taxon>
        <taxon>Ploima</taxon>
        <taxon>Brachionidae</taxon>
        <taxon>Brachionus</taxon>
    </lineage>
</organism>
<dbReference type="InterPro" id="IPR054518">
    <property type="entry name" value="ABHD16_N"/>
</dbReference>
<reference evidence="4" key="1">
    <citation type="submission" date="2021-02" db="EMBL/GenBank/DDBJ databases">
        <authorList>
            <person name="Nowell W R."/>
        </authorList>
    </citation>
    <scope>NUCLEOTIDE SEQUENCE</scope>
    <source>
        <strain evidence="4">Ploen Becks lab</strain>
    </source>
</reference>
<comment type="caution">
    <text evidence="4">The sequence shown here is derived from an EMBL/GenBank/DDBJ whole genome shotgun (WGS) entry which is preliminary data.</text>
</comment>
<feature type="domain" description="Phosphatidylserine Lipase ABHD16 N-terminal" evidence="3">
    <location>
        <begin position="5"/>
        <end position="132"/>
    </location>
</feature>
<dbReference type="InterPro" id="IPR000073">
    <property type="entry name" value="AB_hydrolase_1"/>
</dbReference>